<organism evidence="3 4">
    <name type="scientific">Acidisarcina polymorpha</name>
    <dbReference type="NCBI Taxonomy" id="2211140"/>
    <lineage>
        <taxon>Bacteria</taxon>
        <taxon>Pseudomonadati</taxon>
        <taxon>Acidobacteriota</taxon>
        <taxon>Terriglobia</taxon>
        <taxon>Terriglobales</taxon>
        <taxon>Acidobacteriaceae</taxon>
        <taxon>Acidisarcina</taxon>
    </lineage>
</organism>
<evidence type="ECO:0000313" key="3">
    <source>
        <dbReference type="EMBL" id="AXC10830.1"/>
    </source>
</evidence>
<feature type="chain" id="PRO_5016458663" description="Outer membrane lipoprotein carrier protein LolA" evidence="2">
    <location>
        <begin position="30"/>
        <end position="231"/>
    </location>
</feature>
<dbReference type="Gene3D" id="2.50.20.10">
    <property type="entry name" value="Lipoprotein localisation LolA/LolB/LppX"/>
    <property type="match status" value="1"/>
</dbReference>
<evidence type="ECO:0000313" key="4">
    <source>
        <dbReference type="Proteomes" id="UP000253606"/>
    </source>
</evidence>
<feature type="signal peptide" evidence="2">
    <location>
        <begin position="1"/>
        <end position="29"/>
    </location>
</feature>
<dbReference type="AlphaFoldDB" id="A0A2Z5FVQ8"/>
<keyword evidence="4" id="KW-1185">Reference proteome</keyword>
<keyword evidence="1 2" id="KW-0732">Signal</keyword>
<dbReference type="InterPro" id="IPR029046">
    <property type="entry name" value="LolA/LolB/LppX"/>
</dbReference>
<evidence type="ECO:0000256" key="2">
    <source>
        <dbReference type="SAM" id="SignalP"/>
    </source>
</evidence>
<dbReference type="RefSeq" id="WP_236657285.1">
    <property type="nucleotide sequence ID" value="NZ_CP030840.1"/>
</dbReference>
<name>A0A2Z5FVQ8_9BACT</name>
<dbReference type="EMBL" id="CP030840">
    <property type="protein sequence ID" value="AXC10830.1"/>
    <property type="molecule type" value="Genomic_DNA"/>
</dbReference>
<dbReference type="CDD" id="cd16325">
    <property type="entry name" value="LolA"/>
    <property type="match status" value="1"/>
</dbReference>
<evidence type="ECO:0000256" key="1">
    <source>
        <dbReference type="ARBA" id="ARBA00022729"/>
    </source>
</evidence>
<reference evidence="3 4" key="1">
    <citation type="journal article" date="2018" name="Front. Microbiol.">
        <title>Hydrolytic Capabilities as a Key to Environmental Success: Chitinolytic and Cellulolytic Acidobacteria From Acidic Sub-arctic Soils and Boreal Peatlands.</title>
        <authorList>
            <person name="Belova S.E."/>
            <person name="Ravin N.V."/>
            <person name="Pankratov T.A."/>
            <person name="Rakitin A.L."/>
            <person name="Ivanova A.A."/>
            <person name="Beletsky A.V."/>
            <person name="Mardanov A.V."/>
            <person name="Sinninghe Damste J.S."/>
            <person name="Dedysh S.N."/>
        </authorList>
    </citation>
    <scope>NUCLEOTIDE SEQUENCE [LARGE SCALE GENOMIC DNA]</scope>
    <source>
        <strain evidence="3 4">SBC82</strain>
    </source>
</reference>
<dbReference type="SUPFAM" id="SSF89392">
    <property type="entry name" value="Prokaryotic lipoproteins and lipoprotein localization factors"/>
    <property type="match status" value="1"/>
</dbReference>
<gene>
    <name evidence="3" type="ORF">ACPOL_1484</name>
</gene>
<sequence length="231" mass="25481">MNKKAGSNLKYRLFCLFLLAACASSPGWAADLDKVLAQMDTASAKFQNAEADFSTDNYTKVVDDHEQQSGTTYFDRSGGQTQMAALIVQPAKKTVVYKDGMLYYYDPALDQLNVFSVGKNKAQADSFLTLGFGGSGKDLKASWQIDDLGSETVDGVATEKLDLKSPQAKDSAKIDHVTIWVDPTRAVSLKQEFFYISGDTRTTTFTHIKYNDKKLPKNVFDVPKAKSVVQK</sequence>
<dbReference type="InterPro" id="IPR004564">
    <property type="entry name" value="OM_lipoprot_carrier_LolA-like"/>
</dbReference>
<dbReference type="KEGG" id="abas:ACPOL_1484"/>
<accession>A0A2Z5FVQ8</accession>
<dbReference type="Proteomes" id="UP000253606">
    <property type="component" value="Chromosome"/>
</dbReference>
<evidence type="ECO:0008006" key="5">
    <source>
        <dbReference type="Google" id="ProtNLM"/>
    </source>
</evidence>
<proteinExistence type="predicted"/>
<protein>
    <recommendedName>
        <fullName evidence="5">Outer membrane lipoprotein carrier protein LolA</fullName>
    </recommendedName>
</protein>